<keyword evidence="1" id="KW-0802">TPR repeat</keyword>
<dbReference type="Gene3D" id="1.25.40.10">
    <property type="entry name" value="Tetratricopeptide repeat domain"/>
    <property type="match status" value="1"/>
</dbReference>
<keyword evidence="2" id="KW-0732">Signal</keyword>
<reference evidence="3 4" key="1">
    <citation type="submission" date="2017-05" db="EMBL/GenBank/DDBJ databases">
        <authorList>
            <person name="Varghese N."/>
            <person name="Submissions S."/>
        </authorList>
    </citation>
    <scope>NUCLEOTIDE SEQUENCE [LARGE SCALE GENOMIC DNA]</scope>
    <source>
        <strain evidence="3 4">DSM 21342</strain>
    </source>
</reference>
<evidence type="ECO:0000313" key="4">
    <source>
        <dbReference type="Proteomes" id="UP000315971"/>
    </source>
</evidence>
<protein>
    <submittedName>
        <fullName evidence="3">Tetratricopeptide repeat-containing protein</fullName>
    </submittedName>
</protein>
<dbReference type="AlphaFoldDB" id="A0A521AX32"/>
<feature type="chain" id="PRO_5021893665" evidence="2">
    <location>
        <begin position="20"/>
        <end position="495"/>
    </location>
</feature>
<dbReference type="Proteomes" id="UP000315971">
    <property type="component" value="Unassembled WGS sequence"/>
</dbReference>
<dbReference type="EMBL" id="FXSZ01000001">
    <property type="protein sequence ID" value="SMO39375.1"/>
    <property type="molecule type" value="Genomic_DNA"/>
</dbReference>
<sequence length="495" mass="57085">MKKILPLIFFFLISLVAEGNFDFNENCIQAYKKIIALRLDEGRSLVEREKKINPGNSITVLLDNYIDFYTVFTSETKADFERFKSNKSDRINRLEKENKKSPYYLFCIAEVNLQLAFTRARFGEYYTTAFEIQRAMEAYKENQRKFPDFLPNRKGLALLNIIIGSAPSGLKTIMNTLIGVNGNVQVGIQLMEKTLAELPSSPYKFYYPETALYYSYVLNDIIGDPGAYAKMQHYLSPIDNDCLLKYFVKGYISMKTAHNEEAIAMLENRPSGKEYEPFYHLDYLLAVAKLNRMDSDAVSAFQLYVSTYPGVFNIKDAYLRMAWSYLIRGNLKKYNEYIALAQNKGFSINDKDKHALNEIESGMPDIFLLSARLLFDGGYYGRALNVLKTKSVFDFSTERDKLEFNYRLGRIYDQLKDDAKAISYYGAALAKGAGKEWYFAAYSSLYIGRIYEENKNYAQAKMYYQRCLDMNGHEYKSSIDAKAKAGLKRLQAFRP</sequence>
<dbReference type="PROSITE" id="PS50005">
    <property type="entry name" value="TPR"/>
    <property type="match status" value="1"/>
</dbReference>
<feature type="repeat" description="TPR" evidence="1">
    <location>
        <begin position="441"/>
        <end position="474"/>
    </location>
</feature>
<accession>A0A521AX32</accession>
<dbReference type="OrthoDB" id="1466726at2"/>
<dbReference type="SUPFAM" id="SSF48452">
    <property type="entry name" value="TPR-like"/>
    <property type="match status" value="1"/>
</dbReference>
<evidence type="ECO:0000256" key="1">
    <source>
        <dbReference type="PROSITE-ProRule" id="PRU00339"/>
    </source>
</evidence>
<organism evidence="3 4">
    <name type="scientific">Solitalea koreensis</name>
    <dbReference type="NCBI Taxonomy" id="543615"/>
    <lineage>
        <taxon>Bacteria</taxon>
        <taxon>Pseudomonadati</taxon>
        <taxon>Bacteroidota</taxon>
        <taxon>Sphingobacteriia</taxon>
        <taxon>Sphingobacteriales</taxon>
        <taxon>Sphingobacteriaceae</taxon>
        <taxon>Solitalea</taxon>
    </lineage>
</organism>
<proteinExistence type="predicted"/>
<gene>
    <name evidence="3" type="ORF">SAMN06265350_101490</name>
</gene>
<name>A0A521AX32_9SPHI</name>
<dbReference type="SMART" id="SM00028">
    <property type="entry name" value="TPR"/>
    <property type="match status" value="3"/>
</dbReference>
<dbReference type="InterPro" id="IPR011990">
    <property type="entry name" value="TPR-like_helical_dom_sf"/>
</dbReference>
<feature type="signal peptide" evidence="2">
    <location>
        <begin position="1"/>
        <end position="19"/>
    </location>
</feature>
<evidence type="ECO:0000313" key="3">
    <source>
        <dbReference type="EMBL" id="SMO39375.1"/>
    </source>
</evidence>
<dbReference type="Pfam" id="PF13181">
    <property type="entry name" value="TPR_8"/>
    <property type="match status" value="2"/>
</dbReference>
<evidence type="ECO:0000256" key="2">
    <source>
        <dbReference type="SAM" id="SignalP"/>
    </source>
</evidence>
<dbReference type="InterPro" id="IPR019734">
    <property type="entry name" value="TPR_rpt"/>
</dbReference>
<keyword evidence="4" id="KW-1185">Reference proteome</keyword>
<dbReference type="RefSeq" id="WP_142601140.1">
    <property type="nucleotide sequence ID" value="NZ_FXSZ01000001.1"/>
</dbReference>